<feature type="region of interest" description="Disordered" evidence="1">
    <location>
        <begin position="1"/>
        <end position="59"/>
    </location>
</feature>
<evidence type="ECO:0000313" key="3">
    <source>
        <dbReference type="Proteomes" id="UP000278907"/>
    </source>
</evidence>
<dbReference type="EMBL" id="RAWI01000276">
    <property type="protein sequence ID" value="RKH98468.1"/>
    <property type="molecule type" value="Genomic_DNA"/>
</dbReference>
<gene>
    <name evidence="2" type="ORF">D7Y13_28655</name>
</gene>
<organism evidence="2 3">
    <name type="scientific">Corallococcus praedator</name>
    <dbReference type="NCBI Taxonomy" id="2316724"/>
    <lineage>
        <taxon>Bacteria</taxon>
        <taxon>Pseudomonadati</taxon>
        <taxon>Myxococcota</taxon>
        <taxon>Myxococcia</taxon>
        <taxon>Myxococcales</taxon>
        <taxon>Cystobacterineae</taxon>
        <taxon>Myxococcaceae</taxon>
        <taxon>Corallococcus</taxon>
    </lineage>
</organism>
<evidence type="ECO:0000256" key="1">
    <source>
        <dbReference type="SAM" id="MobiDB-lite"/>
    </source>
</evidence>
<dbReference type="Proteomes" id="UP000278907">
    <property type="component" value="Unassembled WGS sequence"/>
</dbReference>
<proteinExistence type="predicted"/>
<keyword evidence="3" id="KW-1185">Reference proteome</keyword>
<sequence length="59" mass="6301">MTPGRPWRQGRLSRTGRPERAGAGAATPCWRTPGPGRRACRPAPGPGHPRPAGRRPGPR</sequence>
<reference evidence="2 3" key="1">
    <citation type="submission" date="2018-09" db="EMBL/GenBank/DDBJ databases">
        <authorList>
            <person name="Livingstone P.G."/>
            <person name="Whitworth D.E."/>
        </authorList>
    </citation>
    <scope>NUCLEOTIDE SEQUENCE [LARGE SCALE GENOMIC DNA]</scope>
    <source>
        <strain evidence="2 3">CA031B</strain>
    </source>
</reference>
<name>A0ABX9QAK3_9BACT</name>
<accession>A0ABX9QAK3</accession>
<comment type="caution">
    <text evidence="2">The sequence shown here is derived from an EMBL/GenBank/DDBJ whole genome shotgun (WGS) entry which is preliminary data.</text>
</comment>
<protein>
    <submittedName>
        <fullName evidence="2">Uncharacterized protein</fullName>
    </submittedName>
</protein>
<evidence type="ECO:0000313" key="2">
    <source>
        <dbReference type="EMBL" id="RKH98468.1"/>
    </source>
</evidence>